<dbReference type="Gene3D" id="3.40.720.10">
    <property type="entry name" value="Alkaline Phosphatase, subunit A"/>
    <property type="match status" value="1"/>
</dbReference>
<dbReference type="PANTHER" id="PTHR43108">
    <property type="entry name" value="N-ACETYLGLUCOSAMINE-6-SULFATASE FAMILY MEMBER"/>
    <property type="match status" value="1"/>
</dbReference>
<dbReference type="Pfam" id="PF00884">
    <property type="entry name" value="Sulfatase"/>
    <property type="match status" value="1"/>
</dbReference>
<dbReference type="PANTHER" id="PTHR43108:SF8">
    <property type="entry name" value="SD21168P"/>
    <property type="match status" value="1"/>
</dbReference>
<sequence length="582" mass="65776">MLVNPKLINAITMENLNQTQKEALQKASLIDDDMQEMIDNQPELLNLDNIIRQYLNPLDAGGNSGDANGDGKVDGLDYVIWLNNYNKTVTAGAASGDFDLNGKVDGLDYVIWLNNYNKIYPTPTVSPAATLVPTLTPTQIPSLTPTPSIKPTGVKTPTPSPQNNPLNIVLILSDDQRYDSLSKMPFMGSRIGWHKFTRAYSNVALCCPSRATILSGQYSHNTGVEDNLLMEYFNEKDNLATRLHDKGYTTGLIGKYLNGWFYKTGVKKIYTPPGWDLWNPFIQVNYFNYSLVENGVEKYYGQNEADYSTDVVGHKALNFINTVKEPFYLHFAPYAAHGPWIPAPRHAATNVNPIIFDPSFNEQDVSDKPLWVQQLPLYDVNKMTEVRRTQYRMLLSLDEWIKKIILALQTRNILDRTIIIYMTDNALSDADHRIVEKVCPYNSCNRLPLLIRYPFKPGRDINTLISNTDIAPTIAELAGVQLLNPDGLSLVSLLNGQNTLNRRGILIHWGNTHKVWMIPAFWGIVKNQWKYIELETGEKELYDLSFDPYELTNVANQSQYRQIQAGLATDLATLKPVIIQPL</sequence>
<dbReference type="GO" id="GO:0004553">
    <property type="term" value="F:hydrolase activity, hydrolyzing O-glycosyl compounds"/>
    <property type="evidence" value="ECO:0007669"/>
    <property type="project" value="InterPro"/>
</dbReference>
<dbReference type="STRING" id="1798371.A2W14_02515"/>
<dbReference type="CDD" id="cd16147">
    <property type="entry name" value="G6S"/>
    <property type="match status" value="1"/>
</dbReference>
<dbReference type="CDD" id="cd14256">
    <property type="entry name" value="Dockerin_I"/>
    <property type="match status" value="1"/>
</dbReference>
<dbReference type="Pfam" id="PF00404">
    <property type="entry name" value="Dockerin_1"/>
    <property type="match status" value="1"/>
</dbReference>
<name>A0A1F5YQP4_9BACT</name>
<dbReference type="PROSITE" id="PS00018">
    <property type="entry name" value="EF_HAND_1"/>
    <property type="match status" value="1"/>
</dbReference>
<gene>
    <name evidence="3" type="ORF">A2W14_02515</name>
</gene>
<comment type="caution">
    <text evidence="3">The sequence shown here is derived from an EMBL/GenBank/DDBJ whole genome shotgun (WGS) entry which is preliminary data.</text>
</comment>
<feature type="domain" description="Sulfatase N-terminal" evidence="2">
    <location>
        <begin position="167"/>
        <end position="480"/>
    </location>
</feature>
<feature type="region of interest" description="Disordered" evidence="1">
    <location>
        <begin position="142"/>
        <end position="162"/>
    </location>
</feature>
<reference evidence="3 4" key="1">
    <citation type="journal article" date="2016" name="Nat. Commun.">
        <title>Thousands of microbial genomes shed light on interconnected biogeochemical processes in an aquifer system.</title>
        <authorList>
            <person name="Anantharaman K."/>
            <person name="Brown C.T."/>
            <person name="Hug L.A."/>
            <person name="Sharon I."/>
            <person name="Castelle C.J."/>
            <person name="Probst A.J."/>
            <person name="Thomas B.C."/>
            <person name="Singh A."/>
            <person name="Wilkins M.J."/>
            <person name="Karaoz U."/>
            <person name="Brodie E.L."/>
            <person name="Williams K.H."/>
            <person name="Hubbard S.S."/>
            <person name="Banfield J.F."/>
        </authorList>
    </citation>
    <scope>NUCLEOTIDE SEQUENCE [LARGE SCALE GENOMIC DNA]</scope>
</reference>
<dbReference type="SUPFAM" id="SSF63446">
    <property type="entry name" value="Type I dockerin domain"/>
    <property type="match status" value="1"/>
</dbReference>
<dbReference type="InterPro" id="IPR018247">
    <property type="entry name" value="EF_Hand_1_Ca_BS"/>
</dbReference>
<dbReference type="InterPro" id="IPR017850">
    <property type="entry name" value="Alkaline_phosphatase_core_sf"/>
</dbReference>
<protein>
    <recommendedName>
        <fullName evidence="2">Sulfatase N-terminal domain-containing protein</fullName>
    </recommendedName>
</protein>
<dbReference type="SUPFAM" id="SSF53649">
    <property type="entry name" value="Alkaline phosphatase-like"/>
    <property type="match status" value="1"/>
</dbReference>
<dbReference type="GO" id="GO:0000272">
    <property type="term" value="P:polysaccharide catabolic process"/>
    <property type="evidence" value="ECO:0007669"/>
    <property type="project" value="InterPro"/>
</dbReference>
<evidence type="ECO:0000313" key="4">
    <source>
        <dbReference type="Proteomes" id="UP000176665"/>
    </source>
</evidence>
<dbReference type="EMBL" id="MFJA01000070">
    <property type="protein sequence ID" value="OGG02222.1"/>
    <property type="molecule type" value="Genomic_DNA"/>
</dbReference>
<accession>A0A1F5YQP4</accession>
<organism evidence="3 4">
    <name type="scientific">Candidatus Gottesmanbacteria bacterium RBG_16_37_8</name>
    <dbReference type="NCBI Taxonomy" id="1798371"/>
    <lineage>
        <taxon>Bacteria</taxon>
        <taxon>Candidatus Gottesmaniibacteriota</taxon>
    </lineage>
</organism>
<evidence type="ECO:0000259" key="2">
    <source>
        <dbReference type="Pfam" id="PF00884"/>
    </source>
</evidence>
<proteinExistence type="predicted"/>
<dbReference type="InterPro" id="IPR036439">
    <property type="entry name" value="Dockerin_dom_sf"/>
</dbReference>
<dbReference type="InterPro" id="IPR002105">
    <property type="entry name" value="Dockerin_1_rpt"/>
</dbReference>
<evidence type="ECO:0000256" key="1">
    <source>
        <dbReference type="SAM" id="MobiDB-lite"/>
    </source>
</evidence>
<dbReference type="AlphaFoldDB" id="A0A1F5YQP4"/>
<dbReference type="Gene3D" id="1.10.1330.10">
    <property type="entry name" value="Dockerin domain"/>
    <property type="match status" value="1"/>
</dbReference>
<evidence type="ECO:0000313" key="3">
    <source>
        <dbReference type="EMBL" id="OGG02222.1"/>
    </source>
</evidence>
<dbReference type="Proteomes" id="UP000176665">
    <property type="component" value="Unassembled WGS sequence"/>
</dbReference>
<dbReference type="InterPro" id="IPR000917">
    <property type="entry name" value="Sulfatase_N"/>
</dbReference>